<dbReference type="GeneID" id="63459147"/>
<dbReference type="EC" id="2.7.11.1" evidence="9"/>
<dbReference type="GO" id="GO:0005524">
    <property type="term" value="F:ATP binding"/>
    <property type="evidence" value="ECO:0007669"/>
    <property type="project" value="UniProtKB-UniRule"/>
</dbReference>
<dbReference type="PROSITE" id="PS50011">
    <property type="entry name" value="PROTEIN_KINASE_DOM"/>
    <property type="match status" value="1"/>
</dbReference>
<dbReference type="SUPFAM" id="SSF56112">
    <property type="entry name" value="Protein kinase-like (PK-like)"/>
    <property type="match status" value="1"/>
</dbReference>
<feature type="region of interest" description="Disordered" evidence="6">
    <location>
        <begin position="365"/>
        <end position="396"/>
    </location>
</feature>
<keyword evidence="7" id="KW-1133">Transmembrane helix</keyword>
<name>A0A239VEG5_9MICO</name>
<dbReference type="SMART" id="SM00220">
    <property type="entry name" value="S_TKc"/>
    <property type="match status" value="1"/>
</dbReference>
<feature type="compositionally biased region" description="Polar residues" evidence="6">
    <location>
        <begin position="368"/>
        <end position="383"/>
    </location>
</feature>
<organism evidence="9 10">
    <name type="scientific">Dermatophilus congolensis</name>
    <dbReference type="NCBI Taxonomy" id="1863"/>
    <lineage>
        <taxon>Bacteria</taxon>
        <taxon>Bacillati</taxon>
        <taxon>Actinomycetota</taxon>
        <taxon>Actinomycetes</taxon>
        <taxon>Micrococcales</taxon>
        <taxon>Dermatophilaceae</taxon>
        <taxon>Dermatophilus</taxon>
    </lineage>
</organism>
<evidence type="ECO:0000259" key="8">
    <source>
        <dbReference type="PROSITE" id="PS50011"/>
    </source>
</evidence>
<evidence type="ECO:0000256" key="6">
    <source>
        <dbReference type="SAM" id="MobiDB-lite"/>
    </source>
</evidence>
<evidence type="ECO:0000256" key="7">
    <source>
        <dbReference type="SAM" id="Phobius"/>
    </source>
</evidence>
<dbReference type="GO" id="GO:0004674">
    <property type="term" value="F:protein serine/threonine kinase activity"/>
    <property type="evidence" value="ECO:0007669"/>
    <property type="project" value="UniProtKB-EC"/>
</dbReference>
<keyword evidence="4 5" id="KW-0067">ATP-binding</keyword>
<accession>A0A239VEG5</accession>
<dbReference type="Proteomes" id="UP000242637">
    <property type="component" value="Chromosome 1"/>
</dbReference>
<feature type="transmembrane region" description="Helical" evidence="7">
    <location>
        <begin position="507"/>
        <end position="536"/>
    </location>
</feature>
<dbReference type="PROSITE" id="PS00107">
    <property type="entry name" value="PROTEIN_KINASE_ATP"/>
    <property type="match status" value="1"/>
</dbReference>
<evidence type="ECO:0000313" key="9">
    <source>
        <dbReference type="EMBL" id="SNV20053.1"/>
    </source>
</evidence>
<keyword evidence="7" id="KW-0812">Transmembrane</keyword>
<dbReference type="InterPro" id="IPR008271">
    <property type="entry name" value="Ser/Thr_kinase_AS"/>
</dbReference>
<dbReference type="Pfam" id="PF00069">
    <property type="entry name" value="Pkinase"/>
    <property type="match status" value="1"/>
</dbReference>
<dbReference type="CDD" id="cd14014">
    <property type="entry name" value="STKc_PknB_like"/>
    <property type="match status" value="1"/>
</dbReference>
<dbReference type="PROSITE" id="PS00108">
    <property type="entry name" value="PROTEIN_KINASE_ST"/>
    <property type="match status" value="1"/>
</dbReference>
<dbReference type="InterPro" id="IPR011009">
    <property type="entry name" value="Kinase-like_dom_sf"/>
</dbReference>
<dbReference type="RefSeq" id="WP_084440994.1">
    <property type="nucleotide sequence ID" value="NZ_JAAFNI010000001.1"/>
</dbReference>
<dbReference type="PANTHER" id="PTHR43289:SF34">
    <property type="entry name" value="SERINE_THREONINE-PROTEIN KINASE YBDM-RELATED"/>
    <property type="match status" value="1"/>
</dbReference>
<dbReference type="STRING" id="1121387.GCA_000429885_01189"/>
<dbReference type="KEGG" id="dco:SAMEA4475696_0898"/>
<evidence type="ECO:0000313" key="10">
    <source>
        <dbReference type="Proteomes" id="UP000242637"/>
    </source>
</evidence>
<dbReference type="EMBL" id="LT906453">
    <property type="protein sequence ID" value="SNV20053.1"/>
    <property type="molecule type" value="Genomic_DNA"/>
</dbReference>
<evidence type="ECO:0000256" key="3">
    <source>
        <dbReference type="ARBA" id="ARBA00022777"/>
    </source>
</evidence>
<keyword evidence="7" id="KW-0472">Membrane</keyword>
<evidence type="ECO:0000256" key="1">
    <source>
        <dbReference type="ARBA" id="ARBA00022679"/>
    </source>
</evidence>
<feature type="transmembrane region" description="Helical" evidence="7">
    <location>
        <begin position="652"/>
        <end position="671"/>
    </location>
</feature>
<feature type="transmembrane region" description="Helical" evidence="7">
    <location>
        <begin position="580"/>
        <end position="603"/>
    </location>
</feature>
<dbReference type="AlphaFoldDB" id="A0A239VEG5"/>
<proteinExistence type="predicted"/>
<evidence type="ECO:0000256" key="2">
    <source>
        <dbReference type="ARBA" id="ARBA00022741"/>
    </source>
</evidence>
<keyword evidence="3 9" id="KW-0418">Kinase</keyword>
<dbReference type="PANTHER" id="PTHR43289">
    <property type="entry name" value="MITOGEN-ACTIVATED PROTEIN KINASE KINASE KINASE 20-RELATED"/>
    <property type="match status" value="1"/>
</dbReference>
<dbReference type="Gene3D" id="1.10.510.10">
    <property type="entry name" value="Transferase(Phosphotransferase) domain 1"/>
    <property type="match status" value="1"/>
</dbReference>
<evidence type="ECO:0000256" key="5">
    <source>
        <dbReference type="PROSITE-ProRule" id="PRU10141"/>
    </source>
</evidence>
<feature type="domain" description="Protein kinase" evidence="8">
    <location>
        <begin position="22"/>
        <end position="274"/>
    </location>
</feature>
<feature type="transmembrane region" description="Helical" evidence="7">
    <location>
        <begin position="615"/>
        <end position="632"/>
    </location>
</feature>
<sequence length="697" mass="73104">MSDRAGMAKMGEADFPRLLGSYTLHHELGSGGMGIVYLGTDAGGRGVAVKVLQPHIAADGSARARLRREFSSLQRIDDPRVAPLVDADLDGETPYLVTRYVPGLSLDQRVRESGPLSLAEVRVLGRGLGEALDAIHAAGVVHRDLKPTNVLMEGDNPVVIDFGIAQAADDCRLTQAGVVMGTPGYLPPEVLSGEVVAADSDWWAWAATLTYALTGRPPFGRGPLDAVLSRVHTGRPDLEGVPSSVADMLRSALVPDRERRPEPHTLLWLLEEARSDGTGPVAGDALAVTQQLAVDPGATQQMNAGSTGHLSAVSGATEQLSMGAATARFPAASAPVGDGCTEQLSTDPGMAATAAHPRIETRTMPAVTPSQEQGSTARLSTNGGYTGFGAPPAGKAETDEEIGMFQNSWGKRALSSAGTDGRPFSRLMVPDQPHSMSETRGIGQVASSAPAKGSQDSGVGGYVERAKEKFAGWSDAIRPQGKFAQVRGGTAVQRASQPQVRKSLTPALAGLGLLVMALAASFPVWTLVLCTLWGVVARTTYESVRGVRDRRLEKGPSSMDVFGAVMLAPLRIVPATVVTLLAVVPVTVIAVAGMFGTSGLMYLFGKSSVDPFGEVALAAGAAIGVMVAWWGAGGAGLRRGTRLIVRAATPGRKGVTIFTSVLVIVVLYLTLRLQASGIRVNWSPLDNVISDTFFRWW</sequence>
<feature type="binding site" evidence="5">
    <location>
        <position position="50"/>
    </location>
    <ligand>
        <name>ATP</name>
        <dbReference type="ChEBI" id="CHEBI:30616"/>
    </ligand>
</feature>
<dbReference type="InterPro" id="IPR000719">
    <property type="entry name" value="Prot_kinase_dom"/>
</dbReference>
<protein>
    <submittedName>
        <fullName evidence="9">Serine/threonine-protein kinase AfsK</fullName>
        <ecNumber evidence="9">2.7.11.1</ecNumber>
    </submittedName>
</protein>
<dbReference type="InterPro" id="IPR017441">
    <property type="entry name" value="Protein_kinase_ATP_BS"/>
</dbReference>
<reference evidence="9 10" key="1">
    <citation type="submission" date="2017-06" db="EMBL/GenBank/DDBJ databases">
        <authorList>
            <consortium name="Pathogen Informatics"/>
        </authorList>
    </citation>
    <scope>NUCLEOTIDE SEQUENCE [LARGE SCALE GENOMIC DNA]</scope>
    <source>
        <strain evidence="9 10">NCTC13039</strain>
    </source>
</reference>
<dbReference type="OrthoDB" id="9762169at2"/>
<dbReference type="Gene3D" id="3.30.200.20">
    <property type="entry name" value="Phosphorylase Kinase, domain 1"/>
    <property type="match status" value="1"/>
</dbReference>
<evidence type="ECO:0000256" key="4">
    <source>
        <dbReference type="ARBA" id="ARBA00022840"/>
    </source>
</evidence>
<gene>
    <name evidence="9" type="primary">afsK</name>
    <name evidence="9" type="ORF">SAMEA4475696_00898</name>
</gene>
<keyword evidence="10" id="KW-1185">Reference proteome</keyword>
<keyword evidence="1 9" id="KW-0808">Transferase</keyword>
<keyword evidence="2 5" id="KW-0547">Nucleotide-binding</keyword>